<proteinExistence type="predicted"/>
<sequence>MKSTQLASITGLCLSAGGVFAAPQIFTPCFKESRYKDIVVSAPYNLPAQMATGRSCTSLATETCEVDVGVSHTVTVQQTVSGAFAGALDLGKIFNLGLEAGYSYSWSTSDETSASATVICPEGNYYCGMMVTPVVVKITGQVTQQGGCNVVDETKYYPFEIVAPYLEGDDGQAENIRAAMQFSVCMYTCNGADSCNHALQIGLPWCPSDRTFDHGGEGNFGGQIGYIPIDQAGGQ</sequence>
<feature type="chain" id="PRO_5042235397" description="Thaumatin-like protein" evidence="1">
    <location>
        <begin position="22"/>
        <end position="235"/>
    </location>
</feature>
<gene>
    <name evidence="2" type="ORF">DNG_05180</name>
</gene>
<protein>
    <recommendedName>
        <fullName evidence="4">Thaumatin-like protein</fullName>
    </recommendedName>
</protein>
<feature type="signal peptide" evidence="1">
    <location>
        <begin position="1"/>
        <end position="21"/>
    </location>
</feature>
<comment type="caution">
    <text evidence="2">The sequence shown here is derived from an EMBL/GenBank/DDBJ whole genome shotgun (WGS) entry which is preliminary data.</text>
</comment>
<evidence type="ECO:0000313" key="2">
    <source>
        <dbReference type="EMBL" id="SPO02507.1"/>
    </source>
</evidence>
<evidence type="ECO:0008006" key="4">
    <source>
        <dbReference type="Google" id="ProtNLM"/>
    </source>
</evidence>
<organism evidence="2 3">
    <name type="scientific">Cephalotrichum gorgonifer</name>
    <dbReference type="NCBI Taxonomy" id="2041049"/>
    <lineage>
        <taxon>Eukaryota</taxon>
        <taxon>Fungi</taxon>
        <taxon>Dikarya</taxon>
        <taxon>Ascomycota</taxon>
        <taxon>Pezizomycotina</taxon>
        <taxon>Sordariomycetes</taxon>
        <taxon>Hypocreomycetidae</taxon>
        <taxon>Microascales</taxon>
        <taxon>Microascaceae</taxon>
        <taxon>Cephalotrichum</taxon>
    </lineage>
</organism>
<keyword evidence="1" id="KW-0732">Signal</keyword>
<dbReference type="EMBL" id="ONZQ02000006">
    <property type="protein sequence ID" value="SPO02507.1"/>
    <property type="molecule type" value="Genomic_DNA"/>
</dbReference>
<keyword evidence="3" id="KW-1185">Reference proteome</keyword>
<reference evidence="2" key="1">
    <citation type="submission" date="2018-03" db="EMBL/GenBank/DDBJ databases">
        <authorList>
            <person name="Guldener U."/>
        </authorList>
    </citation>
    <scope>NUCLEOTIDE SEQUENCE</scope>
</reference>
<evidence type="ECO:0000313" key="3">
    <source>
        <dbReference type="Proteomes" id="UP001187682"/>
    </source>
</evidence>
<accession>A0AAE8SW18</accession>
<dbReference type="AlphaFoldDB" id="A0AAE8SW18"/>
<name>A0AAE8SW18_9PEZI</name>
<dbReference type="Proteomes" id="UP001187682">
    <property type="component" value="Unassembled WGS sequence"/>
</dbReference>
<evidence type="ECO:0000256" key="1">
    <source>
        <dbReference type="SAM" id="SignalP"/>
    </source>
</evidence>